<gene>
    <name evidence="2" type="ORF">JAO82_06525</name>
</gene>
<feature type="region of interest" description="Disordered" evidence="1">
    <location>
        <begin position="89"/>
        <end position="109"/>
    </location>
</feature>
<organism evidence="2 3">
    <name type="scientific">Pontibaca salina</name>
    <dbReference type="NCBI Taxonomy" id="2795731"/>
    <lineage>
        <taxon>Bacteria</taxon>
        <taxon>Pseudomonadati</taxon>
        <taxon>Pseudomonadota</taxon>
        <taxon>Alphaproteobacteria</taxon>
        <taxon>Rhodobacterales</taxon>
        <taxon>Roseobacteraceae</taxon>
        <taxon>Pontibaca</taxon>
    </lineage>
</organism>
<evidence type="ECO:0000256" key="1">
    <source>
        <dbReference type="SAM" id="MobiDB-lite"/>
    </source>
</evidence>
<proteinExistence type="predicted"/>
<comment type="caution">
    <text evidence="2">The sequence shown here is derived from an EMBL/GenBank/DDBJ whole genome shotgun (WGS) entry which is preliminary data.</text>
</comment>
<dbReference type="EMBL" id="JAEIJD010000004">
    <property type="protein sequence ID" value="MBI6629537.1"/>
    <property type="molecule type" value="Genomic_DNA"/>
</dbReference>
<dbReference type="RefSeq" id="WP_198685569.1">
    <property type="nucleotide sequence ID" value="NZ_JAEIJD010000004.1"/>
</dbReference>
<accession>A0A934HPW3</accession>
<protein>
    <submittedName>
        <fullName evidence="2">Uncharacterized protein</fullName>
    </submittedName>
</protein>
<keyword evidence="3" id="KW-1185">Reference proteome</keyword>
<name>A0A934HPW3_9RHOB</name>
<sequence length="109" mass="12173">MTRQFEGTDISKSGGCREIGYLLPERNKAEAPCLIAVHPHRDNPAIDRAASSWCGHRLPSLYRTTSMARFPLKIRYRFFLVTNTQNPGVPPVLPQESGNADLPLGRAIR</sequence>
<evidence type="ECO:0000313" key="3">
    <source>
        <dbReference type="Proteomes" id="UP000613255"/>
    </source>
</evidence>
<reference evidence="2" key="1">
    <citation type="submission" date="2020-12" db="EMBL/GenBank/DDBJ databases">
        <title>Pontibaca salina gen. nov., sp. nov., isolated from marine sediment.</title>
        <authorList>
            <person name="Bo J."/>
            <person name="Wang S."/>
            <person name="Song X."/>
            <person name="Du Z."/>
        </authorList>
    </citation>
    <scope>NUCLEOTIDE SEQUENCE</scope>
    <source>
        <strain evidence="2">S1109L</strain>
    </source>
</reference>
<dbReference type="Proteomes" id="UP000613255">
    <property type="component" value="Unassembled WGS sequence"/>
</dbReference>
<dbReference type="AlphaFoldDB" id="A0A934HPW3"/>
<evidence type="ECO:0000313" key="2">
    <source>
        <dbReference type="EMBL" id="MBI6629537.1"/>
    </source>
</evidence>